<protein>
    <recommendedName>
        <fullName evidence="2">VWFA domain-containing protein</fullName>
    </recommendedName>
</protein>
<dbReference type="SUPFAM" id="SSF53300">
    <property type="entry name" value="vWA-like"/>
    <property type="match status" value="1"/>
</dbReference>
<evidence type="ECO:0000313" key="3">
    <source>
        <dbReference type="EMBL" id="KUG53450.1"/>
    </source>
</evidence>
<sequence>MVAVALAGALLLAGCEGSAGPQESDPAQAEAGEVTSPPPGPDDAVASTAPSTSSGVPELVPVAWPDAPRELTEVEQEFMYAPGPYAGEAYDEDAAYQAVLAMEPGSAAEWQRAIQSQVQGDYAEDVQAAILFDPSLSEVSAGPTEGDAPEVEAVGSNHFAVVLDASGSMSAQARGGTRMAEATSAIADFADSLPEGSTLSLRIFGHEGDNTDAGKADSCASSEVVFEGEAAGQGLQQALGQVQPVGWTPLARAVTDAAEDIPEDASDGIVYVVTDGLESCGGDPVEAAEDLADSGIEPVVNVIGFEVGDADQEALRAMARAGGGEFTDVGSGADLEEYWAQEYSRMMDAWSEWRQAELERVQDEGRASMAEASEVGQRLMDGAQDEGERAMDLASRLQDEEAVDRATGNEVWRWALDRKNEMWRWALDRKNSNWRAAYREQTSSWREVYDEGSARWSEYYRQQRGG</sequence>
<proteinExistence type="predicted"/>
<feature type="region of interest" description="Disordered" evidence="1">
    <location>
        <begin position="16"/>
        <end position="59"/>
    </location>
</feature>
<comment type="caution">
    <text evidence="3">The sequence shown here is derived from an EMBL/GenBank/DDBJ whole genome shotgun (WGS) entry which is preliminary data.</text>
</comment>
<dbReference type="Proteomes" id="UP000054837">
    <property type="component" value="Unassembled WGS sequence"/>
</dbReference>
<feature type="domain" description="VWFA" evidence="2">
    <location>
        <begin position="158"/>
        <end position="347"/>
    </location>
</feature>
<reference evidence="3 4" key="1">
    <citation type="submission" date="2015-12" db="EMBL/GenBank/DDBJ databases">
        <title>Serinicoccus chungangenesis strain CD08_5 genome sequencing and assembly.</title>
        <authorList>
            <person name="Chander A.M."/>
            <person name="Kaur G."/>
            <person name="Nair G.R."/>
            <person name="Dhawan D.K."/>
            <person name="Kochhar R.K."/>
            <person name="Mayilraj S."/>
            <person name="Bhadada S.K."/>
        </authorList>
    </citation>
    <scope>NUCLEOTIDE SEQUENCE [LARGE SCALE GENOMIC DNA]</scope>
    <source>
        <strain evidence="3 4">CD08_5</strain>
    </source>
</reference>
<evidence type="ECO:0000256" key="1">
    <source>
        <dbReference type="SAM" id="MobiDB-lite"/>
    </source>
</evidence>
<dbReference type="EMBL" id="LQBL01000028">
    <property type="protein sequence ID" value="KUG53450.1"/>
    <property type="molecule type" value="Genomic_DNA"/>
</dbReference>
<evidence type="ECO:0000313" key="4">
    <source>
        <dbReference type="Proteomes" id="UP000054837"/>
    </source>
</evidence>
<dbReference type="Pfam" id="PF13519">
    <property type="entry name" value="VWA_2"/>
    <property type="match status" value="1"/>
</dbReference>
<dbReference type="InterPro" id="IPR002035">
    <property type="entry name" value="VWF_A"/>
</dbReference>
<keyword evidence="4" id="KW-1185">Reference proteome</keyword>
<dbReference type="AlphaFoldDB" id="A0A0W8I5A4"/>
<organism evidence="3 4">
    <name type="scientific">Serinicoccus chungangensis</name>
    <dbReference type="NCBI Taxonomy" id="767452"/>
    <lineage>
        <taxon>Bacteria</taxon>
        <taxon>Bacillati</taxon>
        <taxon>Actinomycetota</taxon>
        <taxon>Actinomycetes</taxon>
        <taxon>Micrococcales</taxon>
        <taxon>Ornithinimicrobiaceae</taxon>
        <taxon>Serinicoccus</taxon>
    </lineage>
</organism>
<evidence type="ECO:0000259" key="2">
    <source>
        <dbReference type="PROSITE" id="PS50234"/>
    </source>
</evidence>
<accession>A0A0W8I5A4</accession>
<dbReference type="SMART" id="SM00327">
    <property type="entry name" value="VWA"/>
    <property type="match status" value="1"/>
</dbReference>
<dbReference type="STRING" id="767452.AVL62_01230"/>
<name>A0A0W8I5A4_9MICO</name>
<dbReference type="PROSITE" id="PS50234">
    <property type="entry name" value="VWFA"/>
    <property type="match status" value="1"/>
</dbReference>
<dbReference type="Gene3D" id="3.40.50.410">
    <property type="entry name" value="von Willebrand factor, type A domain"/>
    <property type="match status" value="1"/>
</dbReference>
<gene>
    <name evidence="3" type="ORF">AVL62_01230</name>
</gene>
<dbReference type="InterPro" id="IPR036465">
    <property type="entry name" value="vWFA_dom_sf"/>
</dbReference>